<comment type="caution">
    <text evidence="1">The sequence shown here is derived from an EMBL/GenBank/DDBJ whole genome shotgun (WGS) entry which is preliminary data.</text>
</comment>
<protein>
    <recommendedName>
        <fullName evidence="2">Radical SAM core domain-containing protein</fullName>
    </recommendedName>
</protein>
<dbReference type="SUPFAM" id="SSF102114">
    <property type="entry name" value="Radical SAM enzymes"/>
    <property type="match status" value="1"/>
</dbReference>
<dbReference type="EMBL" id="BART01009499">
    <property type="protein sequence ID" value="GAG69412.1"/>
    <property type="molecule type" value="Genomic_DNA"/>
</dbReference>
<organism evidence="1">
    <name type="scientific">marine sediment metagenome</name>
    <dbReference type="NCBI Taxonomy" id="412755"/>
    <lineage>
        <taxon>unclassified sequences</taxon>
        <taxon>metagenomes</taxon>
        <taxon>ecological metagenomes</taxon>
    </lineage>
</organism>
<feature type="non-terminal residue" evidence="1">
    <location>
        <position position="1"/>
    </location>
</feature>
<reference evidence="1" key="1">
    <citation type="journal article" date="2014" name="Front. Microbiol.">
        <title>High frequency of phylogenetically diverse reductive dehalogenase-homologous genes in deep subseafloor sedimentary metagenomes.</title>
        <authorList>
            <person name="Kawai M."/>
            <person name="Futagami T."/>
            <person name="Toyoda A."/>
            <person name="Takaki Y."/>
            <person name="Nishi S."/>
            <person name="Hori S."/>
            <person name="Arai W."/>
            <person name="Tsubouchi T."/>
            <person name="Morono Y."/>
            <person name="Uchiyama I."/>
            <person name="Ito T."/>
            <person name="Fujiyama A."/>
            <person name="Inagaki F."/>
            <person name="Takami H."/>
        </authorList>
    </citation>
    <scope>NUCLEOTIDE SEQUENCE</scope>
    <source>
        <strain evidence="1">Expedition CK06-06</strain>
    </source>
</reference>
<sequence>PNAFFPEHTWKKIFSHFIENSDRIDNNIFIAFEGSLNHINKFDLETIQRKSPIKFLFISYGIESTLKGGYLKNQGNPEKIINRLNKVGIVTKQNYILGLPHHTKKNIDLEIKNNLKFNPDLYSVYSFKPIPGTPLYNQLYEENCLYDRSLPTDFLYAFNFSLGALLRTPGSSSGSITI</sequence>
<dbReference type="AlphaFoldDB" id="X1AI93"/>
<proteinExistence type="predicted"/>
<accession>X1AI93</accession>
<evidence type="ECO:0000313" key="1">
    <source>
        <dbReference type="EMBL" id="GAG69412.1"/>
    </source>
</evidence>
<name>X1AI93_9ZZZZ</name>
<evidence type="ECO:0008006" key="2">
    <source>
        <dbReference type="Google" id="ProtNLM"/>
    </source>
</evidence>
<gene>
    <name evidence="1" type="ORF">S01H4_21038</name>
</gene>
<dbReference type="InterPro" id="IPR058240">
    <property type="entry name" value="rSAM_sf"/>
</dbReference>